<protein>
    <recommendedName>
        <fullName evidence="1">VapC45 PIN like domain-containing protein</fullName>
    </recommendedName>
</protein>
<accession>A0A150SXT4</accession>
<dbReference type="Proteomes" id="UP000075515">
    <property type="component" value="Unassembled WGS sequence"/>
</dbReference>
<dbReference type="Pfam" id="PF18478">
    <property type="entry name" value="PIN_10"/>
    <property type="match status" value="1"/>
</dbReference>
<sequence length="140" mass="15688">MKLPEPFVYFVDRSLGRGIVVATLRAAGHEVHAHDDHFAQNTPDTEWLVEVGRRRWVVLTKDKNIRSNQLELRALLEAKVACVMLGRGNLTAEAMGNPFSGNLRRIERALRRFQVPLVATLSTGGGLRVLLAIEPPREIK</sequence>
<organism evidence="2 3">
    <name type="scientific">Sorangium cellulosum</name>
    <name type="common">Polyangium cellulosum</name>
    <dbReference type="NCBI Taxonomy" id="56"/>
    <lineage>
        <taxon>Bacteria</taxon>
        <taxon>Pseudomonadati</taxon>
        <taxon>Myxococcota</taxon>
        <taxon>Polyangia</taxon>
        <taxon>Polyangiales</taxon>
        <taxon>Polyangiaceae</taxon>
        <taxon>Sorangium</taxon>
    </lineage>
</organism>
<reference evidence="2 3" key="1">
    <citation type="submission" date="2014-02" db="EMBL/GenBank/DDBJ databases">
        <title>The small core and large imbalanced accessory genome model reveals a collaborative survival strategy of Sorangium cellulosum strains in nature.</title>
        <authorList>
            <person name="Han K."/>
            <person name="Peng R."/>
            <person name="Blom J."/>
            <person name="Li Y.-Z."/>
        </authorList>
    </citation>
    <scope>NUCLEOTIDE SEQUENCE [LARGE SCALE GENOMIC DNA]</scope>
    <source>
        <strain evidence="2 3">So0149</strain>
    </source>
</reference>
<feature type="domain" description="VapC45 PIN like" evidence="1">
    <location>
        <begin position="8"/>
        <end position="85"/>
    </location>
</feature>
<evidence type="ECO:0000313" key="2">
    <source>
        <dbReference type="EMBL" id="KYF97229.1"/>
    </source>
</evidence>
<comment type="caution">
    <text evidence="2">The sequence shown here is derived from an EMBL/GenBank/DDBJ whole genome shotgun (WGS) entry which is preliminary data.</text>
</comment>
<evidence type="ECO:0000259" key="1">
    <source>
        <dbReference type="Pfam" id="PF18478"/>
    </source>
</evidence>
<dbReference type="InterPro" id="IPR041375">
    <property type="entry name" value="VapC45_PIN-like"/>
</dbReference>
<dbReference type="AlphaFoldDB" id="A0A150SXT4"/>
<gene>
    <name evidence="2" type="ORF">BE18_23445</name>
</gene>
<evidence type="ECO:0000313" key="3">
    <source>
        <dbReference type="Proteomes" id="UP000075515"/>
    </source>
</evidence>
<name>A0A150SXT4_SORCE</name>
<proteinExistence type="predicted"/>
<dbReference type="EMBL" id="JEMC01001437">
    <property type="protein sequence ID" value="KYF97229.1"/>
    <property type="molecule type" value="Genomic_DNA"/>
</dbReference>